<evidence type="ECO:0008006" key="7">
    <source>
        <dbReference type="Google" id="ProtNLM"/>
    </source>
</evidence>
<evidence type="ECO:0000256" key="1">
    <source>
        <dbReference type="ARBA" id="ARBA00007692"/>
    </source>
</evidence>
<evidence type="ECO:0000313" key="6">
    <source>
        <dbReference type="Proteomes" id="UP001341281"/>
    </source>
</evidence>
<dbReference type="PANTHER" id="PTHR13068:SF24">
    <property type="entry name" value="EXPRESSED PROTEIN"/>
    <property type="match status" value="1"/>
</dbReference>
<keyword evidence="2" id="KW-0804">Transcription</keyword>
<keyword evidence="2" id="KW-0806">Transcription termination</keyword>
<dbReference type="PANTHER" id="PTHR13068">
    <property type="entry name" value="CGI-12 PROTEIN-RELATED"/>
    <property type="match status" value="1"/>
</dbReference>
<dbReference type="AlphaFoldDB" id="A0AAQ3WU82"/>
<evidence type="ECO:0000256" key="4">
    <source>
        <dbReference type="SAM" id="MobiDB-lite"/>
    </source>
</evidence>
<protein>
    <recommendedName>
        <fullName evidence="7">Transcription termination factor MTERF4, chloroplastic</fullName>
    </recommendedName>
</protein>
<dbReference type="FunFam" id="1.25.70.10:FF:000005">
    <property type="entry name" value="Transcription termination factor MTERF4, chloroplastic"/>
    <property type="match status" value="1"/>
</dbReference>
<gene>
    <name evidence="5" type="ORF">U9M48_021683</name>
</gene>
<dbReference type="InterPro" id="IPR003690">
    <property type="entry name" value="MTERF"/>
</dbReference>
<dbReference type="SMART" id="SM00733">
    <property type="entry name" value="Mterf"/>
    <property type="match status" value="9"/>
</dbReference>
<name>A0AAQ3WU82_PASNO</name>
<dbReference type="Proteomes" id="UP001341281">
    <property type="component" value="Chromosome 05"/>
</dbReference>
<evidence type="ECO:0000256" key="2">
    <source>
        <dbReference type="ARBA" id="ARBA00022472"/>
    </source>
</evidence>
<evidence type="ECO:0000313" key="5">
    <source>
        <dbReference type="EMBL" id="WVZ73371.1"/>
    </source>
</evidence>
<keyword evidence="6" id="KW-1185">Reference proteome</keyword>
<dbReference type="GO" id="GO:0003676">
    <property type="term" value="F:nucleic acid binding"/>
    <property type="evidence" value="ECO:0007669"/>
    <property type="project" value="InterPro"/>
</dbReference>
<reference evidence="5 6" key="1">
    <citation type="submission" date="2024-02" db="EMBL/GenBank/DDBJ databases">
        <title>High-quality chromosome-scale genome assembly of Pensacola bahiagrass (Paspalum notatum Flugge var. saurae).</title>
        <authorList>
            <person name="Vega J.M."/>
            <person name="Podio M."/>
            <person name="Orjuela J."/>
            <person name="Siena L.A."/>
            <person name="Pessino S.C."/>
            <person name="Combes M.C."/>
            <person name="Mariac C."/>
            <person name="Albertini E."/>
            <person name="Pupilli F."/>
            <person name="Ortiz J.P.A."/>
            <person name="Leblanc O."/>
        </authorList>
    </citation>
    <scope>NUCLEOTIDE SEQUENCE [LARGE SCALE GENOMIC DNA]</scope>
    <source>
        <strain evidence="5">R1</strain>
        <tissue evidence="5">Leaf</tissue>
    </source>
</reference>
<keyword evidence="2" id="KW-0805">Transcription regulation</keyword>
<dbReference type="InterPro" id="IPR038538">
    <property type="entry name" value="MTERF_sf"/>
</dbReference>
<evidence type="ECO:0000256" key="3">
    <source>
        <dbReference type="ARBA" id="ARBA00022946"/>
    </source>
</evidence>
<dbReference type="GO" id="GO:0032502">
    <property type="term" value="P:developmental process"/>
    <property type="evidence" value="ECO:0007669"/>
    <property type="project" value="TreeGrafter"/>
</dbReference>
<dbReference type="EMBL" id="CP144749">
    <property type="protein sequence ID" value="WVZ73371.1"/>
    <property type="molecule type" value="Genomic_DNA"/>
</dbReference>
<accession>A0AAQ3WU82</accession>
<proteinExistence type="inferred from homology"/>
<feature type="region of interest" description="Disordered" evidence="4">
    <location>
        <begin position="15"/>
        <end position="48"/>
    </location>
</feature>
<dbReference type="GO" id="GO:0006353">
    <property type="term" value="P:DNA-templated transcription termination"/>
    <property type="evidence" value="ECO:0007669"/>
    <property type="project" value="UniProtKB-KW"/>
</dbReference>
<organism evidence="5 6">
    <name type="scientific">Paspalum notatum var. saurae</name>
    <dbReference type="NCBI Taxonomy" id="547442"/>
    <lineage>
        <taxon>Eukaryota</taxon>
        <taxon>Viridiplantae</taxon>
        <taxon>Streptophyta</taxon>
        <taxon>Embryophyta</taxon>
        <taxon>Tracheophyta</taxon>
        <taxon>Spermatophyta</taxon>
        <taxon>Magnoliopsida</taxon>
        <taxon>Liliopsida</taxon>
        <taxon>Poales</taxon>
        <taxon>Poaceae</taxon>
        <taxon>PACMAD clade</taxon>
        <taxon>Panicoideae</taxon>
        <taxon>Andropogonodae</taxon>
        <taxon>Paspaleae</taxon>
        <taxon>Paspalinae</taxon>
        <taxon>Paspalum</taxon>
    </lineage>
</organism>
<sequence>MLTVTLGEGWDGLYRSQSPRGRATGSLGRSPCSGKACRPARTGGKRGLTLQGRATGVHTSKIRVQSPCRMVPIGDQSIRRARASLVDGPKKDQPPESLRLAPPPPPPPPCAPGAPLPPAMLPLARALRSFGPVAAAREGPLLAWLSSARSASSAPPEYEMPSVTWGVIQGRKERLVSRVLALDFLRSAGVSDPAGELEAVELPSSLEVLQERLDFLLRLGLSTDDLSNYPLLLACSLRKNVIPVLSYLEKLGVTRARLAAFVRAYPACLHASVAVDLAPIVKALRGLDVDRQDIPRVLERFPDVLGLKPDGTISTSVAYLVGIVGVAPRDIGPMVTHFPFFLGMRVGTTIKPFCDYITSLGLPMRILARILEKRPYILGYDLEETVKPNVEALLSFGIQKEALPLVIAQYPPILGLPLKAKLAAQQYFFNLKLQIDPDGFARAVEKLPQLVSLNQNVILKPVEFLRARGISNEDVARMVVRCPQILLLRIELMKNSLYFFKSEMKRPISELLDYPEYFTYSLESRIKPRYMRVTSKGIKCSLDWFLNCSDLRFEERMRGDYIEGDALGPSFTMGGKLQMPGSQLVSDDDNEDTDDEVLYRRTVML</sequence>
<dbReference type="Gene3D" id="1.25.70.10">
    <property type="entry name" value="Transcription termination factor 3, mitochondrial"/>
    <property type="match status" value="1"/>
</dbReference>
<feature type="compositionally biased region" description="Pro residues" evidence="4">
    <location>
        <begin position="101"/>
        <end position="115"/>
    </location>
</feature>
<comment type="similarity">
    <text evidence="1">Belongs to the mTERF family.</text>
</comment>
<dbReference type="Pfam" id="PF02536">
    <property type="entry name" value="mTERF"/>
    <property type="match status" value="1"/>
</dbReference>
<feature type="region of interest" description="Disordered" evidence="4">
    <location>
        <begin position="86"/>
        <end position="115"/>
    </location>
</feature>
<keyword evidence="3" id="KW-0809">Transit peptide</keyword>